<dbReference type="RefSeq" id="WP_124321955.1">
    <property type="nucleotide sequence ID" value="NZ_CP027753.1"/>
</dbReference>
<organism evidence="2 3">
    <name type="scientific">Pseudomonas chlororaphis</name>
    <dbReference type="NCBI Taxonomy" id="587753"/>
    <lineage>
        <taxon>Bacteria</taxon>
        <taxon>Pseudomonadati</taxon>
        <taxon>Pseudomonadota</taxon>
        <taxon>Gammaproteobacteria</taxon>
        <taxon>Pseudomonadales</taxon>
        <taxon>Pseudomonadaceae</taxon>
        <taxon>Pseudomonas</taxon>
    </lineage>
</organism>
<gene>
    <name evidence="2" type="ORF">C4K04_4952</name>
</gene>
<evidence type="ECO:0000256" key="1">
    <source>
        <dbReference type="SAM" id="MobiDB-lite"/>
    </source>
</evidence>
<name>A0A3G7TU28_9PSED</name>
<sequence>MENTGILHAGQMTDHANNADTESGKKLNYLKNNGKILIPGLARRVQHLSQLPQPGRNEK</sequence>
<dbReference type="Proteomes" id="UP000268048">
    <property type="component" value="Chromosome"/>
</dbReference>
<dbReference type="EMBL" id="CP027753">
    <property type="protein sequence ID" value="AZE50603.1"/>
    <property type="molecule type" value="Genomic_DNA"/>
</dbReference>
<protein>
    <submittedName>
        <fullName evidence="2">Uncharacterized protein</fullName>
    </submittedName>
</protein>
<evidence type="ECO:0000313" key="2">
    <source>
        <dbReference type="EMBL" id="AZE50603.1"/>
    </source>
</evidence>
<accession>A0A3G7TU28</accession>
<reference evidence="2 3" key="1">
    <citation type="submission" date="2018-03" db="EMBL/GenBank/DDBJ databases">
        <title>Diversity of phytobeneficial traits revealed by whole-genome analysis of worldwide-isolated phenazine-producing Pseudomonas spp.</title>
        <authorList>
            <person name="Biessy A."/>
            <person name="Novinscak A."/>
            <person name="Blom J."/>
            <person name="Leger G."/>
            <person name="Thomashow L.S."/>
            <person name="Cazorla F.M."/>
            <person name="Josic D."/>
            <person name="Filion M."/>
        </authorList>
    </citation>
    <scope>NUCLEOTIDE SEQUENCE [LARGE SCALE GENOMIC DNA]</scope>
    <source>
        <strain evidence="2 3">B25</strain>
    </source>
</reference>
<dbReference type="AlphaFoldDB" id="A0A3G7TU28"/>
<feature type="region of interest" description="Disordered" evidence="1">
    <location>
        <begin position="1"/>
        <end position="22"/>
    </location>
</feature>
<evidence type="ECO:0000313" key="3">
    <source>
        <dbReference type="Proteomes" id="UP000268048"/>
    </source>
</evidence>
<proteinExistence type="predicted"/>